<dbReference type="RefSeq" id="WP_007783337.1">
    <property type="nucleotide sequence ID" value="NZ_CM001441.1"/>
</dbReference>
<evidence type="ECO:0000313" key="2">
    <source>
        <dbReference type="Proteomes" id="UP000005104"/>
    </source>
</evidence>
<keyword evidence="2" id="KW-1185">Reference proteome</keyword>
<dbReference type="AlphaFoldDB" id="H5Y4I8"/>
<reference evidence="1 2" key="1">
    <citation type="submission" date="2011-11" db="EMBL/GenBank/DDBJ databases">
        <title>The Noncontiguous Finished genome of Desulfosporosinus youngiae DSM 17734.</title>
        <authorList>
            <consortium name="US DOE Joint Genome Institute (JGI-PGF)"/>
            <person name="Lucas S."/>
            <person name="Han J."/>
            <person name="Lapidus A."/>
            <person name="Cheng J.-F."/>
            <person name="Goodwin L."/>
            <person name="Pitluck S."/>
            <person name="Peters L."/>
            <person name="Ovchinnikova G."/>
            <person name="Lu M."/>
            <person name="Land M.L."/>
            <person name="Hauser L."/>
            <person name="Pester M."/>
            <person name="Spring S."/>
            <person name="Ollivier B."/>
            <person name="Rattei T."/>
            <person name="Klenk H.-P."/>
            <person name="Wagner M."/>
            <person name="Loy A."/>
            <person name="Woyke T.J."/>
        </authorList>
    </citation>
    <scope>NUCLEOTIDE SEQUENCE [LARGE SCALE GENOMIC DNA]</scope>
    <source>
        <strain evidence="1 2">DSM 17734</strain>
    </source>
</reference>
<evidence type="ECO:0000313" key="1">
    <source>
        <dbReference type="EMBL" id="EHQ89586.1"/>
    </source>
</evidence>
<gene>
    <name evidence="1" type="ORF">DesyoDRAFT_2513</name>
</gene>
<dbReference type="OrthoDB" id="2665474at2"/>
<dbReference type="EMBL" id="CM001441">
    <property type="protein sequence ID" value="EHQ89586.1"/>
    <property type="molecule type" value="Genomic_DNA"/>
</dbReference>
<protein>
    <submittedName>
        <fullName evidence="1">Uncharacterized protein</fullName>
    </submittedName>
</protein>
<accession>H5Y4I8</accession>
<dbReference type="Proteomes" id="UP000005104">
    <property type="component" value="Chromosome"/>
</dbReference>
<organism evidence="1 2">
    <name type="scientific">Desulfosporosinus youngiae DSM 17734</name>
    <dbReference type="NCBI Taxonomy" id="768710"/>
    <lineage>
        <taxon>Bacteria</taxon>
        <taxon>Bacillati</taxon>
        <taxon>Bacillota</taxon>
        <taxon>Clostridia</taxon>
        <taxon>Eubacteriales</taxon>
        <taxon>Desulfitobacteriaceae</taxon>
        <taxon>Desulfosporosinus</taxon>
    </lineage>
</organism>
<proteinExistence type="predicted"/>
<name>H5Y4I8_9FIRM</name>
<dbReference type="STRING" id="768710.DesyoDRAFT_2513"/>
<sequence length="84" mass="9918">MAISNDDLLKLVKILPEEAKQSAYDYLKYLTIGHRRPDWDEIDLMEPDDIPLSEEEERQMNNNTEFVSWEDAMHELNLPTDIKP</sequence>
<dbReference type="HOGENOM" id="CLU_191971_0_0_9"/>